<accession>A0A831Z365</accession>
<dbReference type="InterPro" id="IPR052745">
    <property type="entry name" value="G3P_Oxidase/Oxidoreductase"/>
</dbReference>
<organism evidence="2">
    <name type="scientific">candidate division WWE3 bacterium</name>
    <dbReference type="NCBI Taxonomy" id="2053526"/>
    <lineage>
        <taxon>Bacteria</taxon>
        <taxon>Katanobacteria</taxon>
    </lineage>
</organism>
<dbReference type="PANTHER" id="PTHR42720:SF1">
    <property type="entry name" value="GLYCEROL 3-PHOSPHATE OXIDASE"/>
    <property type="match status" value="1"/>
</dbReference>
<dbReference type="PANTHER" id="PTHR42720">
    <property type="entry name" value="GLYCEROL-3-PHOSPHATE DEHYDROGENASE"/>
    <property type="match status" value="1"/>
</dbReference>
<dbReference type="InterPro" id="IPR036188">
    <property type="entry name" value="FAD/NAD-bd_sf"/>
</dbReference>
<gene>
    <name evidence="2" type="ORF">ENR01_02925</name>
</gene>
<dbReference type="Gene3D" id="3.30.9.10">
    <property type="entry name" value="D-Amino Acid Oxidase, subunit A, domain 2"/>
    <property type="match status" value="1"/>
</dbReference>
<name>A0A831Z365_UNCKA</name>
<dbReference type="Gene3D" id="3.50.50.60">
    <property type="entry name" value="FAD/NAD(P)-binding domain"/>
    <property type="match status" value="1"/>
</dbReference>
<proteinExistence type="predicted"/>
<comment type="caution">
    <text evidence="2">The sequence shown here is derived from an EMBL/GenBank/DDBJ whole genome shotgun (WGS) entry which is preliminary data.</text>
</comment>
<evidence type="ECO:0000259" key="1">
    <source>
        <dbReference type="Pfam" id="PF01266"/>
    </source>
</evidence>
<protein>
    <submittedName>
        <fullName evidence="2">FAD-binding oxidoreductase</fullName>
    </submittedName>
</protein>
<dbReference type="SUPFAM" id="SSF51905">
    <property type="entry name" value="FAD/NAD(P)-binding domain"/>
    <property type="match status" value="1"/>
</dbReference>
<evidence type="ECO:0000313" key="2">
    <source>
        <dbReference type="EMBL" id="HEX62077.1"/>
    </source>
</evidence>
<sequence length="383" mass="43594">MSNKTYDVAVIGGGFFGCEIALHFHERGYKTVIFEKESDLFKRASFINQARVHNGYHYPRSLLTALRSRVNYPAFVRDYREAIYDSFKQYYAVANQPSKVTAVQYRRFCERIGAPLSEAPADIRKLFNSDLIEEVFETEECAFDGNKLRDLTKKKLKKSKIEVRLGTEVELIKSAGKEGILVRFKTGGQEGTLEANSVLNCTYSQINVLNARSGLPTIPLKHELTETVLVKVPRQIEDIGITVMCGSFFSTMPFPARSCHSLTHVRYTPHETWYDKPGKQPKNAHAYLDGSNPRTSFSYMVSDAKRYLSVVSDFKYIESLWEVKTVLPQSEHSDSRPILFVTDHGIKGYICIMGGKIDNIYDALDELDVYYDSKKKNGKKKAH</sequence>
<reference evidence="2" key="1">
    <citation type="journal article" date="2020" name="mSystems">
        <title>Genome- and Community-Level Interaction Insights into Carbon Utilization and Element Cycling Functions of Hydrothermarchaeota in Hydrothermal Sediment.</title>
        <authorList>
            <person name="Zhou Z."/>
            <person name="Liu Y."/>
            <person name="Xu W."/>
            <person name="Pan J."/>
            <person name="Luo Z.H."/>
            <person name="Li M."/>
        </authorList>
    </citation>
    <scope>NUCLEOTIDE SEQUENCE [LARGE SCALE GENOMIC DNA]</scope>
    <source>
        <strain evidence="2">SpSt-361</strain>
    </source>
</reference>
<dbReference type="AlphaFoldDB" id="A0A831Z365"/>
<dbReference type="InterPro" id="IPR006076">
    <property type="entry name" value="FAD-dep_OxRdtase"/>
</dbReference>
<feature type="domain" description="FAD dependent oxidoreductase" evidence="1">
    <location>
        <begin position="7"/>
        <end position="313"/>
    </location>
</feature>
<dbReference type="EMBL" id="DSPJ01000074">
    <property type="protein sequence ID" value="HEX62077.1"/>
    <property type="molecule type" value="Genomic_DNA"/>
</dbReference>
<dbReference type="Pfam" id="PF01266">
    <property type="entry name" value="DAO"/>
    <property type="match status" value="1"/>
</dbReference>
<dbReference type="PROSITE" id="PS51257">
    <property type="entry name" value="PROKAR_LIPOPROTEIN"/>
    <property type="match status" value="1"/>
</dbReference>